<dbReference type="WBParaSite" id="jg9799">
    <property type="protein sequence ID" value="jg9799"/>
    <property type="gene ID" value="jg9799"/>
</dbReference>
<dbReference type="GO" id="GO:0005685">
    <property type="term" value="C:U1 snRNP"/>
    <property type="evidence" value="ECO:0007669"/>
    <property type="project" value="InterPro"/>
</dbReference>
<dbReference type="AlphaFoldDB" id="A0A915ERX8"/>
<dbReference type="GO" id="GO:0003729">
    <property type="term" value="F:mRNA binding"/>
    <property type="evidence" value="ECO:0007669"/>
    <property type="project" value="InterPro"/>
</dbReference>
<keyword evidence="2" id="KW-1185">Reference proteome</keyword>
<dbReference type="Pfam" id="PF03194">
    <property type="entry name" value="LUC7"/>
    <property type="match status" value="1"/>
</dbReference>
<dbReference type="InterPro" id="IPR004882">
    <property type="entry name" value="Luc7-rel"/>
</dbReference>
<name>A0A915ERX8_9BILA</name>
<dbReference type="GO" id="GO:0006376">
    <property type="term" value="P:mRNA splice site recognition"/>
    <property type="evidence" value="ECO:0007669"/>
    <property type="project" value="InterPro"/>
</dbReference>
<comment type="similarity">
    <text evidence="1">Belongs to the Luc7 family.</text>
</comment>
<reference evidence="3" key="1">
    <citation type="submission" date="2022-11" db="UniProtKB">
        <authorList>
            <consortium name="WormBaseParasite"/>
        </authorList>
    </citation>
    <scope>IDENTIFICATION</scope>
</reference>
<proteinExistence type="inferred from homology"/>
<sequence>MTDVMREMIEQLMGASRAEEEGKKLPPFDHHSVCRAYLLECCPREILADTRLEGYIACRRMHEPAHKADYRRAQEKKDHFYDIEAFDAIDDCVRVVDSEVEKIKDKIKKDTEQQSDSQEYIKSQKIFELNEKIGVALVQVETLGSEGKITESMEMSKRLRN</sequence>
<evidence type="ECO:0000256" key="1">
    <source>
        <dbReference type="ARBA" id="ARBA00005655"/>
    </source>
</evidence>
<dbReference type="Proteomes" id="UP000887574">
    <property type="component" value="Unplaced"/>
</dbReference>
<accession>A0A915ERX8</accession>
<evidence type="ECO:0000313" key="2">
    <source>
        <dbReference type="Proteomes" id="UP000887574"/>
    </source>
</evidence>
<organism evidence="2 3">
    <name type="scientific">Ditylenchus dipsaci</name>
    <dbReference type="NCBI Taxonomy" id="166011"/>
    <lineage>
        <taxon>Eukaryota</taxon>
        <taxon>Metazoa</taxon>
        <taxon>Ecdysozoa</taxon>
        <taxon>Nematoda</taxon>
        <taxon>Chromadorea</taxon>
        <taxon>Rhabditida</taxon>
        <taxon>Tylenchina</taxon>
        <taxon>Tylenchomorpha</taxon>
        <taxon>Sphaerularioidea</taxon>
        <taxon>Anguinidae</taxon>
        <taxon>Anguininae</taxon>
        <taxon>Ditylenchus</taxon>
    </lineage>
</organism>
<protein>
    <submittedName>
        <fullName evidence="3">Luc7-like protein 3</fullName>
    </submittedName>
</protein>
<evidence type="ECO:0000313" key="3">
    <source>
        <dbReference type="WBParaSite" id="jg9799"/>
    </source>
</evidence>
<dbReference type="PANTHER" id="PTHR12375">
    <property type="entry name" value="RNA-BINDING PROTEIN LUC7-RELATED"/>
    <property type="match status" value="1"/>
</dbReference>